<keyword evidence="4 6" id="KW-0699">rRNA-binding</keyword>
<evidence type="ECO:0000256" key="6">
    <source>
        <dbReference type="RuleBase" id="RU003870"/>
    </source>
</evidence>
<dbReference type="InterPro" id="IPR000702">
    <property type="entry name" value="Ribosomal_uL6-like"/>
</dbReference>
<dbReference type="SUPFAM" id="SSF56053">
    <property type="entry name" value="Ribosomal protein L6"/>
    <property type="match status" value="2"/>
</dbReference>
<dbReference type="HAMAP" id="MF_01365_B">
    <property type="entry name" value="Ribosomal_uL6_B"/>
    <property type="match status" value="1"/>
</dbReference>
<comment type="subunit">
    <text evidence="4">Part of the 50S ribosomal subunit.</text>
</comment>
<dbReference type="PRINTS" id="PR00059">
    <property type="entry name" value="RIBOSOMALL6"/>
</dbReference>
<dbReference type="Pfam" id="PF00347">
    <property type="entry name" value="Ribosomal_L6"/>
    <property type="match status" value="2"/>
</dbReference>
<dbReference type="PANTHER" id="PTHR11655:SF14">
    <property type="entry name" value="LARGE RIBOSOMAL SUBUNIT PROTEIN UL6M"/>
    <property type="match status" value="1"/>
</dbReference>
<dbReference type="GO" id="GO:0022625">
    <property type="term" value="C:cytosolic large ribosomal subunit"/>
    <property type="evidence" value="ECO:0007669"/>
    <property type="project" value="UniProtKB-UniRule"/>
</dbReference>
<dbReference type="PROSITE" id="PS00525">
    <property type="entry name" value="RIBOSOMAL_L6_1"/>
    <property type="match status" value="1"/>
</dbReference>
<comment type="similarity">
    <text evidence="1 4 5">Belongs to the universal ribosomal protein uL6 family.</text>
</comment>
<sequence length="185" mass="20472">MSKLGRRIITIPEGVQVTVGDQKVKVSGPKGNLDFKMKLACEIKIENNLLQIIPKNQDTRSKRLWGLTRAQIKNMVVGVSEGYQKTLELIGVGFRAKTEDARHLVLSLGFSHPVEFEAPEGIELVVEKNKIKISGIDKQKVGQTAAIIRSIKKPEPYKGKGIKYSDEIIRRKAGKAVAKIEGGKE</sequence>
<keyword evidence="4 6" id="KW-0694">RNA-binding</keyword>
<accession>A0A0H4TB14</accession>
<feature type="domain" description="Large ribosomal subunit protein uL6 alpha-beta" evidence="7">
    <location>
        <begin position="90"/>
        <end position="164"/>
    </location>
</feature>
<organism evidence="8">
    <name type="scientific">uncultured Berkelbacteria bacterium Rifle_16ft_4_minimus_38443</name>
    <dbReference type="NCBI Taxonomy" id="1665092"/>
    <lineage>
        <taxon>Bacteria</taxon>
        <taxon>Candidatus Berkelbacteria</taxon>
        <taxon>environmental samples</taxon>
    </lineage>
</organism>
<dbReference type="EMBL" id="KT007018">
    <property type="protein sequence ID" value="AKQ03642.1"/>
    <property type="molecule type" value="Genomic_DNA"/>
</dbReference>
<name>A0A0H4TB14_9BACT</name>
<dbReference type="AlphaFoldDB" id="A0A0H4TB14"/>
<dbReference type="GO" id="GO:0002181">
    <property type="term" value="P:cytoplasmic translation"/>
    <property type="evidence" value="ECO:0007669"/>
    <property type="project" value="TreeGrafter"/>
</dbReference>
<comment type="function">
    <text evidence="4 6">This protein binds to the 23S rRNA, and is important in its secondary structure. It is located near the subunit interface in the base of the L7/L12 stalk, and near the tRNA binding site of the peptidyltransferase center.</text>
</comment>
<dbReference type="InterPro" id="IPR020040">
    <property type="entry name" value="Ribosomal_uL6_a/b-dom"/>
</dbReference>
<evidence type="ECO:0000256" key="4">
    <source>
        <dbReference type="HAMAP-Rule" id="MF_01365"/>
    </source>
</evidence>
<evidence type="ECO:0000256" key="1">
    <source>
        <dbReference type="ARBA" id="ARBA00009356"/>
    </source>
</evidence>
<keyword evidence="3 4" id="KW-0687">Ribonucleoprotein</keyword>
<protein>
    <recommendedName>
        <fullName evidence="4">Large ribosomal subunit protein uL6</fullName>
    </recommendedName>
</protein>
<evidence type="ECO:0000256" key="3">
    <source>
        <dbReference type="ARBA" id="ARBA00023274"/>
    </source>
</evidence>
<gene>
    <name evidence="4" type="primary">rplF</name>
</gene>
<evidence type="ECO:0000256" key="5">
    <source>
        <dbReference type="RuleBase" id="RU003869"/>
    </source>
</evidence>
<dbReference type="Gene3D" id="3.90.930.12">
    <property type="entry name" value="Ribosomal protein L6, alpha-beta domain"/>
    <property type="match status" value="2"/>
</dbReference>
<evidence type="ECO:0000259" key="7">
    <source>
        <dbReference type="Pfam" id="PF00347"/>
    </source>
</evidence>
<proteinExistence type="inferred from homology"/>
<dbReference type="GO" id="GO:0003735">
    <property type="term" value="F:structural constituent of ribosome"/>
    <property type="evidence" value="ECO:0007669"/>
    <property type="project" value="UniProtKB-UniRule"/>
</dbReference>
<dbReference type="InterPro" id="IPR036789">
    <property type="entry name" value="Ribosomal_uL6-like_a/b-dom_sf"/>
</dbReference>
<reference evidence="8" key="1">
    <citation type="journal article" date="2015" name="ISME J.">
        <title>Aquifer environment selects for microbial species cohorts in sediment and groundwater.</title>
        <authorList>
            <person name="Hug L.A."/>
            <person name="Thomas B.C."/>
            <person name="Brown C.T."/>
            <person name="Frischkorn K.R."/>
            <person name="Williams K.H."/>
            <person name="Tringe S.G."/>
            <person name="Banfield J.F."/>
        </authorList>
    </citation>
    <scope>NUCLEOTIDE SEQUENCE</scope>
</reference>
<dbReference type="PANTHER" id="PTHR11655">
    <property type="entry name" value="60S/50S RIBOSOMAL PROTEIN L6/L9"/>
    <property type="match status" value="1"/>
</dbReference>
<keyword evidence="2 4" id="KW-0689">Ribosomal protein</keyword>
<dbReference type="PIRSF" id="PIRSF002162">
    <property type="entry name" value="Ribosomal_L6"/>
    <property type="match status" value="1"/>
</dbReference>
<dbReference type="InterPro" id="IPR019906">
    <property type="entry name" value="Ribosomal_uL6_bac-type"/>
</dbReference>
<dbReference type="FunFam" id="3.90.930.12:FF:000001">
    <property type="entry name" value="50S ribosomal protein L6"/>
    <property type="match status" value="1"/>
</dbReference>
<dbReference type="NCBIfam" id="TIGR03654">
    <property type="entry name" value="L6_bact"/>
    <property type="match status" value="1"/>
</dbReference>
<evidence type="ECO:0000313" key="8">
    <source>
        <dbReference type="EMBL" id="AKQ03642.1"/>
    </source>
</evidence>
<feature type="domain" description="Large ribosomal subunit protein uL6 alpha-beta" evidence="7">
    <location>
        <begin position="11"/>
        <end position="82"/>
    </location>
</feature>
<dbReference type="InterPro" id="IPR002358">
    <property type="entry name" value="Ribosomal_uL6_CS"/>
</dbReference>
<dbReference type="GO" id="GO:0019843">
    <property type="term" value="F:rRNA binding"/>
    <property type="evidence" value="ECO:0007669"/>
    <property type="project" value="UniProtKB-UniRule"/>
</dbReference>
<evidence type="ECO:0000256" key="2">
    <source>
        <dbReference type="ARBA" id="ARBA00022980"/>
    </source>
</evidence>